<dbReference type="KEGG" id="rca:Rcas_3521"/>
<feature type="compositionally biased region" description="Basic and acidic residues" evidence="1">
    <location>
        <begin position="12"/>
        <end position="22"/>
    </location>
</feature>
<reference evidence="2 3" key="1">
    <citation type="submission" date="2007-08" db="EMBL/GenBank/DDBJ databases">
        <title>Complete sequence of Roseiflexus castenholzii DSM 13941.</title>
        <authorList>
            <consortium name="US DOE Joint Genome Institute"/>
            <person name="Copeland A."/>
            <person name="Lucas S."/>
            <person name="Lapidus A."/>
            <person name="Barry K."/>
            <person name="Glavina del Rio T."/>
            <person name="Dalin E."/>
            <person name="Tice H."/>
            <person name="Pitluck S."/>
            <person name="Thompson L.S."/>
            <person name="Brettin T."/>
            <person name="Bruce D."/>
            <person name="Detter J.C."/>
            <person name="Han C."/>
            <person name="Tapia R."/>
            <person name="Schmutz J."/>
            <person name="Larimer F."/>
            <person name="Land M."/>
            <person name="Hauser L."/>
            <person name="Kyrpides N."/>
            <person name="Mikhailova N."/>
            <person name="Bryant D.A."/>
            <person name="Hanada S."/>
            <person name="Tsukatani Y."/>
            <person name="Richardson P."/>
        </authorList>
    </citation>
    <scope>NUCLEOTIDE SEQUENCE [LARGE SCALE GENOMIC DNA]</scope>
    <source>
        <strain evidence="3">DSM 13941 / HLO8</strain>
    </source>
</reference>
<dbReference type="EMBL" id="CP000804">
    <property type="protein sequence ID" value="ABU59571.1"/>
    <property type="molecule type" value="Genomic_DNA"/>
</dbReference>
<evidence type="ECO:0000313" key="3">
    <source>
        <dbReference type="Proteomes" id="UP000000263"/>
    </source>
</evidence>
<proteinExistence type="predicted"/>
<gene>
    <name evidence="2" type="ordered locus">Rcas_3521</name>
</gene>
<dbReference type="Proteomes" id="UP000000263">
    <property type="component" value="Chromosome"/>
</dbReference>
<dbReference type="AlphaFoldDB" id="A7NPS5"/>
<name>A7NPS5_ROSCS</name>
<dbReference type="eggNOG" id="ENOG5030M82">
    <property type="taxonomic scope" value="Bacteria"/>
</dbReference>
<feature type="compositionally biased region" description="Polar residues" evidence="1">
    <location>
        <begin position="357"/>
        <end position="371"/>
    </location>
</feature>
<feature type="region of interest" description="Disordered" evidence="1">
    <location>
        <begin position="354"/>
        <end position="381"/>
    </location>
</feature>
<evidence type="ECO:0000256" key="1">
    <source>
        <dbReference type="SAM" id="MobiDB-lite"/>
    </source>
</evidence>
<dbReference type="HOGENOM" id="CLU_725373_0_0_0"/>
<keyword evidence="3" id="KW-1185">Reference proteome</keyword>
<feature type="region of interest" description="Disordered" evidence="1">
    <location>
        <begin position="1"/>
        <end position="30"/>
    </location>
</feature>
<accession>A7NPS5</accession>
<sequence length="381" mass="42340">MGANVAGWQADRGTRHSPDHTDMSQTHAKRPAMSEFRQAHHWLLPMVYAWFAAFWRQRSGVRQFPLIARFPVSVSRFSHRRLSIPVLSSQFSVLGSQFSVLITRIFIIISLAIALSGTPASSAAEPAHAHPFVRPAFAAQMETLRPIILDAAARHNDPAVSGMDDATFAEIMALVLYNEHFGWLEEAVPPLRPLTPWYQAAQMTLNAFGANLTVWPSNIRPSVALEMLRDELPVKGSHEPLIITLHVAGSRIDPARYRAQTELYAAINRELIQPTLAVEYLAANLERGVYRARHEGVPVTWQALAAWHNQGIVAPEDIAANPTARDYVRRAAVYRDLARMFIAADLSARHSRALPNRSPSAFHQPQQSSSYPDRCAPATGC</sequence>
<organism evidence="2 3">
    <name type="scientific">Roseiflexus castenholzii (strain DSM 13941 / HLO8)</name>
    <dbReference type="NCBI Taxonomy" id="383372"/>
    <lineage>
        <taxon>Bacteria</taxon>
        <taxon>Bacillati</taxon>
        <taxon>Chloroflexota</taxon>
        <taxon>Chloroflexia</taxon>
        <taxon>Chloroflexales</taxon>
        <taxon>Roseiflexineae</taxon>
        <taxon>Roseiflexaceae</taxon>
        <taxon>Roseiflexus</taxon>
    </lineage>
</organism>
<protein>
    <submittedName>
        <fullName evidence="2">Uncharacterized protein</fullName>
    </submittedName>
</protein>
<evidence type="ECO:0000313" key="2">
    <source>
        <dbReference type="EMBL" id="ABU59571.1"/>
    </source>
</evidence>
<dbReference type="STRING" id="383372.Rcas_3521"/>